<reference evidence="1 2" key="1">
    <citation type="submission" date="2016-11" db="EMBL/GenBank/DDBJ databases">
        <authorList>
            <person name="Jaros S."/>
            <person name="Januszkiewicz K."/>
            <person name="Wedrychowicz H."/>
        </authorList>
    </citation>
    <scope>NUCLEOTIDE SEQUENCE [LARGE SCALE GENOMIC DNA]</scope>
    <source>
        <strain evidence="1 2">DSM 17477</strain>
    </source>
</reference>
<dbReference type="AlphaFoldDB" id="A0A1M6LD03"/>
<evidence type="ECO:0000313" key="2">
    <source>
        <dbReference type="Proteomes" id="UP000184052"/>
    </source>
</evidence>
<sequence length="507" mass="59229">MSEKEVNSKIPKAPLSNILEFADTKNIEEKSIHAQLLELIQTNDESFSDVDIQNILSNYIYVSECVRADLKEIENRLSELKKLDSITPADDEYAHKKYRYFARLNRKAQAEITDFYSNDLLKYAVDNKALKYVERKDDRLTMMFLDGRYEYAHFKRYFEYTHDFSTEAKIRFIPGVELIKREEVITEYISLKNASIEKYHAEILRMVIENKSIEYVRDIVSTNHFLARRSEIFDVLVELFNDERYQSFISLAVLQLEGLFYDCCSIIAKKELGDKAGTLIEKAEKVYGENRVFQLSIYPYFAFEVPCLRNEIAHNGIILGKELQVIANEIVLDLYSVTYWACHLTNEKYIPLLMTMDKINEDSSGDENVIMEVMFLELFSNYQISGSEYLEVLAKPEVYNKELNFYDMEEGNVTKNKLSETITFLSERVKSKSFWELTYKLVEEYGSKHKKGKPYELVDFAIKLKNTFMPNLVKESKEKEACINVARLLKTYEDVDKEMAGGNKCQS</sequence>
<dbReference type="RefSeq" id="WP_073050522.1">
    <property type="nucleotide sequence ID" value="NZ_FQZL01000031.1"/>
</dbReference>
<accession>A0A1M6LD03</accession>
<organism evidence="1 2">
    <name type="scientific">Dethiosulfatibacter aminovorans DSM 17477</name>
    <dbReference type="NCBI Taxonomy" id="1121476"/>
    <lineage>
        <taxon>Bacteria</taxon>
        <taxon>Bacillati</taxon>
        <taxon>Bacillota</taxon>
        <taxon>Tissierellia</taxon>
        <taxon>Dethiosulfatibacter</taxon>
    </lineage>
</organism>
<dbReference type="OrthoDB" id="2082864at2"/>
<keyword evidence="2" id="KW-1185">Reference proteome</keyword>
<gene>
    <name evidence="1" type="ORF">SAMN02745751_03146</name>
</gene>
<evidence type="ECO:0000313" key="1">
    <source>
        <dbReference type="EMBL" id="SHJ69083.1"/>
    </source>
</evidence>
<protein>
    <submittedName>
        <fullName evidence="1">Uncharacterized protein</fullName>
    </submittedName>
</protein>
<dbReference type="STRING" id="1121476.SAMN02745751_03146"/>
<dbReference type="Proteomes" id="UP000184052">
    <property type="component" value="Unassembled WGS sequence"/>
</dbReference>
<dbReference type="EMBL" id="FQZL01000031">
    <property type="protein sequence ID" value="SHJ69083.1"/>
    <property type="molecule type" value="Genomic_DNA"/>
</dbReference>
<proteinExistence type="predicted"/>
<name>A0A1M6LD03_9FIRM</name>